<dbReference type="Gene3D" id="1.10.340.70">
    <property type="match status" value="1"/>
</dbReference>
<dbReference type="InterPro" id="IPR001584">
    <property type="entry name" value="Integrase_cat-core"/>
</dbReference>
<organism evidence="4 5">
    <name type="scientific">Frankliniella fusca</name>
    <dbReference type="NCBI Taxonomy" id="407009"/>
    <lineage>
        <taxon>Eukaryota</taxon>
        <taxon>Metazoa</taxon>
        <taxon>Ecdysozoa</taxon>
        <taxon>Arthropoda</taxon>
        <taxon>Hexapoda</taxon>
        <taxon>Insecta</taxon>
        <taxon>Pterygota</taxon>
        <taxon>Neoptera</taxon>
        <taxon>Paraneoptera</taxon>
        <taxon>Thysanoptera</taxon>
        <taxon>Terebrantia</taxon>
        <taxon>Thripoidea</taxon>
        <taxon>Thripidae</taxon>
        <taxon>Frankliniella</taxon>
    </lineage>
</organism>
<dbReference type="InterPro" id="IPR012337">
    <property type="entry name" value="RNaseH-like_sf"/>
</dbReference>
<comment type="caution">
    <text evidence="4">The sequence shown here is derived from an EMBL/GenBank/DDBJ whole genome shotgun (WGS) entry which is preliminary data.</text>
</comment>
<dbReference type="InterPro" id="IPR050951">
    <property type="entry name" value="Retrovirus_Pol_polyprotein"/>
</dbReference>
<sequence length="469" mass="53096">MILRSFNYKIEYRPSQQMGAADMLSRLSSTTEIEETVHALLPMVGNIALNAEIIAEETKKDEVLQEVTRLTRMGWPEKMDPTNKAYPFFKIRMSLSIEEGCVLVGERVVIPPTLRENVLNLLHGGHPGVVRMKMRARGSVYWPKIDEDIGEFVKNCDPCAQYNFKAVSPATGRWPITTAPWMRLHLDFFYFKTITVLILVDSFSKWLDVWPVASTAAEHVIPKLRLAFSYFGLPVQIVTDNGPPFTSIDFLDFCASNGILASKSPPYHPQSNGQAEIVVKITKTILKKMSMANPSEDLSTRIMNMLMNYRSTPSTVTGLTPTQVMLTFEPRHKLALLLPRQNVDKTYVPITKVFLPGERVKVLMKKGDLARVGKIIRQLGAYIYIVDLDGEATLCHINQLATSVPDEKTEDKTEKIPEEKKTEEGPVKSRELEKKIPEDPKLEEPRRSKRESKGLPKPRLNLKIQEESS</sequence>
<reference evidence="4" key="1">
    <citation type="submission" date="2021-07" db="EMBL/GenBank/DDBJ databases">
        <authorList>
            <person name="Catto M.A."/>
            <person name="Jacobson A."/>
            <person name="Kennedy G."/>
            <person name="Labadie P."/>
            <person name="Hunt B.G."/>
            <person name="Srinivasan R."/>
        </authorList>
    </citation>
    <scope>NUCLEOTIDE SEQUENCE</scope>
    <source>
        <strain evidence="4">PL_HMW_Pooled</strain>
        <tissue evidence="4">Head</tissue>
    </source>
</reference>
<protein>
    <recommendedName>
        <fullName evidence="1">RNA-directed DNA polymerase</fullName>
        <ecNumber evidence="1">2.7.7.49</ecNumber>
    </recommendedName>
</protein>
<dbReference type="GO" id="GO:0015074">
    <property type="term" value="P:DNA integration"/>
    <property type="evidence" value="ECO:0007669"/>
    <property type="project" value="InterPro"/>
</dbReference>
<dbReference type="Gene3D" id="3.30.420.10">
    <property type="entry name" value="Ribonuclease H-like superfamily/Ribonuclease H"/>
    <property type="match status" value="1"/>
</dbReference>
<dbReference type="PANTHER" id="PTHR37984">
    <property type="entry name" value="PROTEIN CBG26694"/>
    <property type="match status" value="1"/>
</dbReference>
<feature type="domain" description="Integrase catalytic" evidence="3">
    <location>
        <begin position="176"/>
        <end position="329"/>
    </location>
</feature>
<feature type="region of interest" description="Disordered" evidence="2">
    <location>
        <begin position="405"/>
        <end position="469"/>
    </location>
</feature>
<dbReference type="AlphaFoldDB" id="A0AAE1HEU2"/>
<dbReference type="Pfam" id="PF17921">
    <property type="entry name" value="Integrase_H2C2"/>
    <property type="match status" value="1"/>
</dbReference>
<keyword evidence="5" id="KW-1185">Reference proteome</keyword>
<reference evidence="4" key="2">
    <citation type="journal article" date="2023" name="BMC Genomics">
        <title>Pest status, molecular evolution, and epigenetic factors derived from the genome assembly of Frankliniella fusca, a thysanopteran phytovirus vector.</title>
        <authorList>
            <person name="Catto M.A."/>
            <person name="Labadie P.E."/>
            <person name="Jacobson A.L."/>
            <person name="Kennedy G.G."/>
            <person name="Srinivasan R."/>
            <person name="Hunt B.G."/>
        </authorList>
    </citation>
    <scope>NUCLEOTIDE SEQUENCE</scope>
    <source>
        <strain evidence="4">PL_HMW_Pooled</strain>
    </source>
</reference>
<dbReference type="GO" id="GO:0003964">
    <property type="term" value="F:RNA-directed DNA polymerase activity"/>
    <property type="evidence" value="ECO:0007669"/>
    <property type="project" value="UniProtKB-EC"/>
</dbReference>
<dbReference type="Pfam" id="PF00665">
    <property type="entry name" value="rve"/>
    <property type="match status" value="1"/>
</dbReference>
<dbReference type="InterPro" id="IPR036397">
    <property type="entry name" value="RNaseH_sf"/>
</dbReference>
<evidence type="ECO:0000313" key="5">
    <source>
        <dbReference type="Proteomes" id="UP001219518"/>
    </source>
</evidence>
<evidence type="ECO:0000259" key="3">
    <source>
        <dbReference type="PROSITE" id="PS50994"/>
    </source>
</evidence>
<dbReference type="SUPFAM" id="SSF53098">
    <property type="entry name" value="Ribonuclease H-like"/>
    <property type="match status" value="1"/>
</dbReference>
<dbReference type="EC" id="2.7.7.49" evidence="1"/>
<proteinExistence type="predicted"/>
<dbReference type="Proteomes" id="UP001219518">
    <property type="component" value="Unassembled WGS sequence"/>
</dbReference>
<evidence type="ECO:0000256" key="2">
    <source>
        <dbReference type="SAM" id="MobiDB-lite"/>
    </source>
</evidence>
<evidence type="ECO:0000256" key="1">
    <source>
        <dbReference type="ARBA" id="ARBA00012493"/>
    </source>
</evidence>
<dbReference type="FunFam" id="1.10.340.70:FF:000003">
    <property type="entry name" value="Protein CBG25708"/>
    <property type="match status" value="1"/>
</dbReference>
<name>A0AAE1HEU2_9NEOP</name>
<dbReference type="EMBL" id="JAHWGI010000986">
    <property type="protein sequence ID" value="KAK3920039.1"/>
    <property type="molecule type" value="Genomic_DNA"/>
</dbReference>
<accession>A0AAE1HEU2</accession>
<evidence type="ECO:0000313" key="4">
    <source>
        <dbReference type="EMBL" id="KAK3920039.1"/>
    </source>
</evidence>
<dbReference type="PROSITE" id="PS50994">
    <property type="entry name" value="INTEGRASE"/>
    <property type="match status" value="1"/>
</dbReference>
<gene>
    <name evidence="4" type="ORF">KUF71_009326</name>
</gene>
<dbReference type="InterPro" id="IPR041588">
    <property type="entry name" value="Integrase_H2C2"/>
</dbReference>
<dbReference type="PANTHER" id="PTHR37984:SF5">
    <property type="entry name" value="PROTEIN NYNRIN-LIKE"/>
    <property type="match status" value="1"/>
</dbReference>
<dbReference type="GO" id="GO:0003676">
    <property type="term" value="F:nucleic acid binding"/>
    <property type="evidence" value="ECO:0007669"/>
    <property type="project" value="InterPro"/>
</dbReference>
<feature type="compositionally biased region" description="Basic and acidic residues" evidence="2">
    <location>
        <begin position="405"/>
        <end position="454"/>
    </location>
</feature>